<dbReference type="GO" id="GO:0010333">
    <property type="term" value="F:terpene synthase activity"/>
    <property type="evidence" value="ECO:0007669"/>
    <property type="project" value="InterPro"/>
</dbReference>
<sequence>MALANSLSSALCSKALLPMTTSARYSINYLPSLFFTSSSPSFHLSLPRCRRRRRLCCRGAPAIPIIGAPKKLLPPTALQNQGEVISTRRGEEKEMEELVEAIKGGLGLNSIGASDQGHLEALELVDLIERLGISRFFQEKIKEILKTTFM</sequence>
<accession>A0A6V7QVM8</accession>
<name>A0A6V7QVM8_ANACO</name>
<reference evidence="1" key="1">
    <citation type="submission" date="2020-07" db="EMBL/GenBank/DDBJ databases">
        <authorList>
            <person name="Lin J."/>
        </authorList>
    </citation>
    <scope>NUCLEOTIDE SEQUENCE</scope>
</reference>
<dbReference type="AlphaFoldDB" id="A0A6V7QVM8"/>
<dbReference type="InterPro" id="IPR008930">
    <property type="entry name" value="Terpenoid_cyclase/PrenylTrfase"/>
</dbReference>
<organism evidence="1">
    <name type="scientific">Ananas comosus var. bracteatus</name>
    <name type="common">red pineapple</name>
    <dbReference type="NCBI Taxonomy" id="296719"/>
    <lineage>
        <taxon>Eukaryota</taxon>
        <taxon>Viridiplantae</taxon>
        <taxon>Streptophyta</taxon>
        <taxon>Embryophyta</taxon>
        <taxon>Tracheophyta</taxon>
        <taxon>Spermatophyta</taxon>
        <taxon>Magnoliopsida</taxon>
        <taxon>Liliopsida</taxon>
        <taxon>Poales</taxon>
        <taxon>Bromeliaceae</taxon>
        <taxon>Bromelioideae</taxon>
        <taxon>Ananas</taxon>
    </lineage>
</organism>
<protein>
    <submittedName>
        <fullName evidence="1">Uncharacterized protein</fullName>
    </submittedName>
</protein>
<gene>
    <name evidence="1" type="ORF">CB5_LOCUS30513</name>
</gene>
<dbReference type="EMBL" id="CAJEUB010000045">
    <property type="protein sequence ID" value="CAD1847302.1"/>
    <property type="molecule type" value="Genomic_DNA"/>
</dbReference>
<dbReference type="SUPFAM" id="SSF48239">
    <property type="entry name" value="Terpenoid cyclases/Protein prenyltransferases"/>
    <property type="match status" value="1"/>
</dbReference>
<dbReference type="InterPro" id="IPR036965">
    <property type="entry name" value="Terpene_synth_N_sf"/>
</dbReference>
<dbReference type="Gene3D" id="1.50.10.130">
    <property type="entry name" value="Terpene synthase, N-terminal domain"/>
    <property type="match status" value="1"/>
</dbReference>
<proteinExistence type="predicted"/>
<evidence type="ECO:0000313" key="1">
    <source>
        <dbReference type="EMBL" id="CAD1847302.1"/>
    </source>
</evidence>